<proteinExistence type="predicted"/>
<dbReference type="RefSeq" id="XP_060412844.1">
    <property type="nucleotide sequence ID" value="XM_060551908.1"/>
</dbReference>
<accession>A0AAD8V1Z0</accession>
<evidence type="ECO:0000256" key="1">
    <source>
        <dbReference type="SAM" id="MobiDB-lite"/>
    </source>
</evidence>
<name>A0AAD8V1Z0_9PEZI</name>
<evidence type="ECO:0000313" key="2">
    <source>
        <dbReference type="EMBL" id="KAK1585861.1"/>
    </source>
</evidence>
<keyword evidence="3" id="KW-1185">Reference proteome</keyword>
<organism evidence="2 3">
    <name type="scientific">Colletotrichum navitas</name>
    <dbReference type="NCBI Taxonomy" id="681940"/>
    <lineage>
        <taxon>Eukaryota</taxon>
        <taxon>Fungi</taxon>
        <taxon>Dikarya</taxon>
        <taxon>Ascomycota</taxon>
        <taxon>Pezizomycotina</taxon>
        <taxon>Sordariomycetes</taxon>
        <taxon>Hypocreomycetidae</taxon>
        <taxon>Glomerellales</taxon>
        <taxon>Glomerellaceae</taxon>
        <taxon>Colletotrichum</taxon>
        <taxon>Colletotrichum graminicola species complex</taxon>
    </lineage>
</organism>
<dbReference type="Proteomes" id="UP001230504">
    <property type="component" value="Unassembled WGS sequence"/>
</dbReference>
<evidence type="ECO:0000313" key="3">
    <source>
        <dbReference type="Proteomes" id="UP001230504"/>
    </source>
</evidence>
<comment type="caution">
    <text evidence="2">The sequence shown here is derived from an EMBL/GenBank/DDBJ whole genome shotgun (WGS) entry which is preliminary data.</text>
</comment>
<dbReference type="AlphaFoldDB" id="A0AAD8V1Z0"/>
<sequence length="130" mass="13941">MANRLNDESELYNTEAAFQLTGINTAPLAQMLPDKTTFAPPSLVSPTEGDAPFSRPSPALALLSTPSDGQGKGDAAKEETHASMGPPAKKPRVEFVYRVITRQPAYRGDPWVPTGNFRDKTMSAYLSGSA</sequence>
<reference evidence="2" key="1">
    <citation type="submission" date="2021-06" db="EMBL/GenBank/DDBJ databases">
        <title>Comparative genomics, transcriptomics and evolutionary studies reveal genomic signatures of adaptation to plant cell wall in hemibiotrophic fungi.</title>
        <authorList>
            <consortium name="DOE Joint Genome Institute"/>
            <person name="Baroncelli R."/>
            <person name="Diaz J.F."/>
            <person name="Benocci T."/>
            <person name="Peng M."/>
            <person name="Battaglia E."/>
            <person name="Haridas S."/>
            <person name="Andreopoulos W."/>
            <person name="Labutti K."/>
            <person name="Pangilinan J."/>
            <person name="Floch G.L."/>
            <person name="Makela M.R."/>
            <person name="Henrissat B."/>
            <person name="Grigoriev I.V."/>
            <person name="Crouch J.A."/>
            <person name="De Vries R.P."/>
            <person name="Sukno S.A."/>
            <person name="Thon M.R."/>
        </authorList>
    </citation>
    <scope>NUCLEOTIDE SEQUENCE</scope>
    <source>
        <strain evidence="2">CBS 125086</strain>
    </source>
</reference>
<dbReference type="GeneID" id="85436148"/>
<protein>
    <submittedName>
        <fullName evidence="2">Uncharacterized protein</fullName>
    </submittedName>
</protein>
<gene>
    <name evidence="2" type="ORF">LY79DRAFT_257902</name>
</gene>
<feature type="region of interest" description="Disordered" evidence="1">
    <location>
        <begin position="32"/>
        <end position="89"/>
    </location>
</feature>
<dbReference type="EMBL" id="JAHLJV010000040">
    <property type="protein sequence ID" value="KAK1585861.1"/>
    <property type="molecule type" value="Genomic_DNA"/>
</dbReference>